<dbReference type="SMART" id="SM00216">
    <property type="entry name" value="VWD"/>
    <property type="match status" value="1"/>
</dbReference>
<keyword evidence="2" id="KW-0325">Glycoprotein</keyword>
<protein>
    <recommendedName>
        <fullName evidence="3">VWFD domain-containing protein</fullName>
    </recommendedName>
</protein>
<dbReference type="InterPro" id="IPR001846">
    <property type="entry name" value="VWF_type-D"/>
</dbReference>
<dbReference type="Proteomes" id="UP001591681">
    <property type="component" value="Unassembled WGS sequence"/>
</dbReference>
<proteinExistence type="predicted"/>
<dbReference type="PANTHER" id="PTHR11339:SF373">
    <property type="entry name" value="VWFD DOMAIN-CONTAINING PROTEIN"/>
    <property type="match status" value="1"/>
</dbReference>
<dbReference type="InterPro" id="IPR050780">
    <property type="entry name" value="Mucin_vWF_Thrombospondin_sf"/>
</dbReference>
<organism evidence="4 5">
    <name type="scientific">Coilia grayii</name>
    <name type="common">Gray's grenadier anchovy</name>
    <dbReference type="NCBI Taxonomy" id="363190"/>
    <lineage>
        <taxon>Eukaryota</taxon>
        <taxon>Metazoa</taxon>
        <taxon>Chordata</taxon>
        <taxon>Craniata</taxon>
        <taxon>Vertebrata</taxon>
        <taxon>Euteleostomi</taxon>
        <taxon>Actinopterygii</taxon>
        <taxon>Neopterygii</taxon>
        <taxon>Teleostei</taxon>
        <taxon>Clupei</taxon>
        <taxon>Clupeiformes</taxon>
        <taxon>Clupeoidei</taxon>
        <taxon>Engraulidae</taxon>
        <taxon>Coilinae</taxon>
        <taxon>Coilia</taxon>
    </lineage>
</organism>
<sequence>MRGCRPVSYAICWVEGYGSYRTFDGQTFHYPGACSLTLVRVRGQSQLPHFQVTVEKIPIGLRDFARHLKIEAEGTHISVKMGEGAKTKVNGQTVGIPFSVSSGHIRIYHSSVKGVVIETTFGVLVRADWPHVIRITAPGNYNGILGGLCGNLNGDPDDDFFSPSGIPLHNSQQFGDSWRDGSTLCGTSSLGTWTLPEH</sequence>
<evidence type="ECO:0000313" key="4">
    <source>
        <dbReference type="EMBL" id="KAL2101803.1"/>
    </source>
</evidence>
<dbReference type="AlphaFoldDB" id="A0ABD1KRK4"/>
<dbReference type="EMBL" id="JBHFQA010000003">
    <property type="protein sequence ID" value="KAL2101803.1"/>
    <property type="molecule type" value="Genomic_DNA"/>
</dbReference>
<keyword evidence="5" id="KW-1185">Reference proteome</keyword>
<gene>
    <name evidence="4" type="ORF">ACEWY4_003564</name>
</gene>
<accession>A0ABD1KRK4</accession>
<evidence type="ECO:0000259" key="3">
    <source>
        <dbReference type="PROSITE" id="PS51233"/>
    </source>
</evidence>
<reference evidence="4 5" key="1">
    <citation type="submission" date="2024-09" db="EMBL/GenBank/DDBJ databases">
        <title>A chromosome-level genome assembly of Gray's grenadier anchovy, Coilia grayii.</title>
        <authorList>
            <person name="Fu Z."/>
        </authorList>
    </citation>
    <scope>NUCLEOTIDE SEQUENCE [LARGE SCALE GENOMIC DNA]</scope>
    <source>
        <strain evidence="4">G4</strain>
        <tissue evidence="4">Muscle</tissue>
    </source>
</reference>
<feature type="domain" description="VWFD" evidence="3">
    <location>
        <begin position="10"/>
        <end position="186"/>
    </location>
</feature>
<evidence type="ECO:0000313" key="5">
    <source>
        <dbReference type="Proteomes" id="UP001591681"/>
    </source>
</evidence>
<name>A0ABD1KRK4_9TELE</name>
<dbReference type="Pfam" id="PF00094">
    <property type="entry name" value="VWD"/>
    <property type="match status" value="1"/>
</dbReference>
<comment type="caution">
    <text evidence="4">The sequence shown here is derived from an EMBL/GenBank/DDBJ whole genome shotgun (WGS) entry which is preliminary data.</text>
</comment>
<keyword evidence="1" id="KW-1015">Disulfide bond</keyword>
<dbReference type="PANTHER" id="PTHR11339">
    <property type="entry name" value="EXTRACELLULAR MATRIX GLYCOPROTEIN RELATED"/>
    <property type="match status" value="1"/>
</dbReference>
<dbReference type="PROSITE" id="PS51233">
    <property type="entry name" value="VWFD"/>
    <property type="match status" value="1"/>
</dbReference>
<evidence type="ECO:0000256" key="2">
    <source>
        <dbReference type="ARBA" id="ARBA00023180"/>
    </source>
</evidence>
<evidence type="ECO:0000256" key="1">
    <source>
        <dbReference type="ARBA" id="ARBA00023157"/>
    </source>
</evidence>